<accession>A5W5V0</accession>
<name>A5W5V0_PSEP1</name>
<dbReference type="HOGENOM" id="CLU_2603325_0_0_6"/>
<protein>
    <submittedName>
        <fullName evidence="1">Uncharacterized protein</fullName>
    </submittedName>
</protein>
<proteinExistence type="predicted"/>
<evidence type="ECO:0000313" key="1">
    <source>
        <dbReference type="EMBL" id="ABQ79510.1"/>
    </source>
</evidence>
<dbReference type="EMBL" id="CP000712">
    <property type="protein sequence ID" value="ABQ79510.1"/>
    <property type="molecule type" value="Genomic_DNA"/>
</dbReference>
<gene>
    <name evidence="1" type="ordered locus">Pput_3384</name>
</gene>
<organism evidence="1">
    <name type="scientific">Pseudomonas putida (strain ATCC 700007 / DSM 6899 / JCM 31910 / BCRC 17059 / LMG 24140 / F1)</name>
    <dbReference type="NCBI Taxonomy" id="351746"/>
    <lineage>
        <taxon>Bacteria</taxon>
        <taxon>Pseudomonadati</taxon>
        <taxon>Pseudomonadota</taxon>
        <taxon>Gammaproteobacteria</taxon>
        <taxon>Pseudomonadales</taxon>
        <taxon>Pseudomonadaceae</taxon>
        <taxon>Pseudomonas</taxon>
    </lineage>
</organism>
<reference evidence="1" key="1">
    <citation type="submission" date="2007-05" db="EMBL/GenBank/DDBJ databases">
        <title>Complete sequence of Pseudomonas putida F1.</title>
        <authorList>
            <consortium name="US DOE Joint Genome Institute"/>
            <person name="Copeland A."/>
            <person name="Lucas S."/>
            <person name="Lapidus A."/>
            <person name="Barry K."/>
            <person name="Detter J.C."/>
            <person name="Glavina del Rio T."/>
            <person name="Hammon N."/>
            <person name="Israni S."/>
            <person name="Dalin E."/>
            <person name="Tice H."/>
            <person name="Pitluck S."/>
            <person name="Chain P."/>
            <person name="Malfatti S."/>
            <person name="Shin M."/>
            <person name="Vergez L."/>
            <person name="Schmutz J."/>
            <person name="Larimer F."/>
            <person name="Land M."/>
            <person name="Hauser L."/>
            <person name="Kyrpides N."/>
            <person name="Lykidis A."/>
            <person name="Parales R."/>
            <person name="Richardson P."/>
        </authorList>
    </citation>
    <scope>NUCLEOTIDE SEQUENCE [LARGE SCALE GENOMIC DNA]</scope>
    <source>
        <strain evidence="1">F1</strain>
    </source>
</reference>
<dbReference type="KEGG" id="ppf:Pput_3384"/>
<dbReference type="AlphaFoldDB" id="A5W5V0"/>
<sequence length="98" mass="10811">MRRFVARTPLSLCAGRRYPMKTEYQVRPVTRYIVSRYATDADSASSSMIGEFPSGQQADLVADAMVAKDRADGIDSSRTRHGLSLGEVISGQRLEQAE</sequence>